<proteinExistence type="predicted"/>
<keyword evidence="2" id="KW-1185">Reference proteome</keyword>
<protein>
    <submittedName>
        <fullName evidence="1">Uncharacterized protein</fullName>
    </submittedName>
</protein>
<organism evidence="1 2">
    <name type="scientific">Paraglaciecola agarilytica NO2</name>
    <dbReference type="NCBI Taxonomy" id="1125747"/>
    <lineage>
        <taxon>Bacteria</taxon>
        <taxon>Pseudomonadati</taxon>
        <taxon>Pseudomonadota</taxon>
        <taxon>Gammaproteobacteria</taxon>
        <taxon>Alteromonadales</taxon>
        <taxon>Alteromonadaceae</taxon>
        <taxon>Paraglaciecola</taxon>
    </lineage>
</organism>
<name>A0ABQ0I393_9ALTE</name>
<sequence length="42" mass="4886">MTAKKLRFNSEVCQLLQFTQFEQHSGYNSPISNTQDEICVSY</sequence>
<reference evidence="1 2" key="1">
    <citation type="journal article" date="2014" name="Environ. Microbiol.">
        <title>Comparative genomics of the marine bacterial genus Glaciecola reveals the high degree of genomic diversity and genomic characteristic for cold adaptation.</title>
        <authorList>
            <person name="Qin Q.L."/>
            <person name="Xie B.B."/>
            <person name="Yu Y."/>
            <person name="Shu Y.L."/>
            <person name="Rong J.C."/>
            <person name="Zhang Y.J."/>
            <person name="Zhao D.L."/>
            <person name="Chen X.L."/>
            <person name="Zhang X.Y."/>
            <person name="Chen B."/>
            <person name="Zhou B.C."/>
            <person name="Zhang Y.Z."/>
        </authorList>
    </citation>
    <scope>NUCLEOTIDE SEQUENCE [LARGE SCALE GENOMIC DNA]</scope>
    <source>
        <strain evidence="1 2">NO2</strain>
    </source>
</reference>
<gene>
    <name evidence="1" type="ORF">GAGA_0947</name>
</gene>
<dbReference type="Proteomes" id="UP000008372">
    <property type="component" value="Unassembled WGS sequence"/>
</dbReference>
<evidence type="ECO:0000313" key="2">
    <source>
        <dbReference type="Proteomes" id="UP000008372"/>
    </source>
</evidence>
<comment type="caution">
    <text evidence="1">The sequence shown here is derived from an EMBL/GenBank/DDBJ whole genome shotgun (WGS) entry which is preliminary data.</text>
</comment>
<dbReference type="EMBL" id="BAEK01000019">
    <property type="protein sequence ID" value="GAC03810.1"/>
    <property type="molecule type" value="Genomic_DNA"/>
</dbReference>
<evidence type="ECO:0000313" key="1">
    <source>
        <dbReference type="EMBL" id="GAC03810.1"/>
    </source>
</evidence>
<accession>A0ABQ0I393</accession>